<dbReference type="PANTHER" id="PTHR43479">
    <property type="entry name" value="ACREF/ENVCD OPERON REPRESSOR-RELATED"/>
    <property type="match status" value="1"/>
</dbReference>
<sequence length="185" mass="20892">MARDRKRLIADAFIDLCETMGVEKTTVTVLIERCGISRQTFYYHFQNIGDVVTWTLGQLFGEVLMKGLAMDRVHDALRYFIAVVTENLPFIELLLSSRWHNEVEAIMVRGVHTYLVELVRVRYPSLGLSVPDLDAALTLYSHGIVGLLLDRCADPALDRELLVDQIIRIISDTLLNVEVTGTTSL</sequence>
<protein>
    <submittedName>
        <fullName evidence="4">TetR family transcriptional regulator</fullName>
    </submittedName>
</protein>
<dbReference type="InterPro" id="IPR009057">
    <property type="entry name" value="Homeodomain-like_sf"/>
</dbReference>
<name>A0A921LSU2_9ACTN</name>
<keyword evidence="1 2" id="KW-0238">DNA-binding</keyword>
<dbReference type="AlphaFoldDB" id="A0A921LSU2"/>
<evidence type="ECO:0000256" key="1">
    <source>
        <dbReference type="ARBA" id="ARBA00023125"/>
    </source>
</evidence>
<dbReference type="Pfam" id="PF00440">
    <property type="entry name" value="TetR_N"/>
    <property type="match status" value="1"/>
</dbReference>
<feature type="domain" description="HTH tetR-type" evidence="3">
    <location>
        <begin position="3"/>
        <end position="63"/>
    </location>
</feature>
<comment type="caution">
    <text evidence="4">The sequence shown here is derived from an EMBL/GenBank/DDBJ whole genome shotgun (WGS) entry which is preliminary data.</text>
</comment>
<dbReference type="RefSeq" id="WP_273188824.1">
    <property type="nucleotide sequence ID" value="NZ_DYUZ01000007.1"/>
</dbReference>
<reference evidence="4" key="1">
    <citation type="journal article" date="2021" name="PeerJ">
        <title>Extensive microbial diversity within the chicken gut microbiome revealed by metagenomics and culture.</title>
        <authorList>
            <person name="Gilroy R."/>
            <person name="Ravi A."/>
            <person name="Getino M."/>
            <person name="Pursley I."/>
            <person name="Horton D.L."/>
            <person name="Alikhan N.F."/>
            <person name="Baker D."/>
            <person name="Gharbi K."/>
            <person name="Hall N."/>
            <person name="Watson M."/>
            <person name="Adriaenssens E.M."/>
            <person name="Foster-Nyarko E."/>
            <person name="Jarju S."/>
            <person name="Secka A."/>
            <person name="Antonio M."/>
            <person name="Oren A."/>
            <person name="Chaudhuri R.R."/>
            <person name="La Ragione R."/>
            <person name="Hildebrand F."/>
            <person name="Pallen M.J."/>
        </authorList>
    </citation>
    <scope>NUCLEOTIDE SEQUENCE</scope>
    <source>
        <strain evidence="4">ChiHjej13B12-9602</strain>
    </source>
</reference>
<dbReference type="PANTHER" id="PTHR43479:SF11">
    <property type="entry name" value="ACREF_ENVCD OPERON REPRESSOR-RELATED"/>
    <property type="match status" value="1"/>
</dbReference>
<evidence type="ECO:0000259" key="3">
    <source>
        <dbReference type="PROSITE" id="PS50977"/>
    </source>
</evidence>
<evidence type="ECO:0000313" key="5">
    <source>
        <dbReference type="Proteomes" id="UP000753256"/>
    </source>
</evidence>
<dbReference type="InterPro" id="IPR050624">
    <property type="entry name" value="HTH-type_Tx_Regulator"/>
</dbReference>
<dbReference type="GO" id="GO:0003677">
    <property type="term" value="F:DNA binding"/>
    <property type="evidence" value="ECO:0007669"/>
    <property type="project" value="UniProtKB-UniRule"/>
</dbReference>
<dbReference type="PROSITE" id="PS50977">
    <property type="entry name" value="HTH_TETR_2"/>
    <property type="match status" value="1"/>
</dbReference>
<feature type="DNA-binding region" description="H-T-H motif" evidence="2">
    <location>
        <begin position="26"/>
        <end position="45"/>
    </location>
</feature>
<dbReference type="SUPFAM" id="SSF46689">
    <property type="entry name" value="Homeodomain-like"/>
    <property type="match status" value="1"/>
</dbReference>
<accession>A0A921LSU2</accession>
<dbReference type="Proteomes" id="UP000753256">
    <property type="component" value="Unassembled WGS sequence"/>
</dbReference>
<reference evidence="4" key="2">
    <citation type="submission" date="2021-09" db="EMBL/GenBank/DDBJ databases">
        <authorList>
            <person name="Gilroy R."/>
        </authorList>
    </citation>
    <scope>NUCLEOTIDE SEQUENCE</scope>
    <source>
        <strain evidence="4">ChiHjej13B12-9602</strain>
    </source>
</reference>
<organism evidence="4 5">
    <name type="scientific">Enorma phocaeensis</name>
    <dbReference type="NCBI Taxonomy" id="1871019"/>
    <lineage>
        <taxon>Bacteria</taxon>
        <taxon>Bacillati</taxon>
        <taxon>Actinomycetota</taxon>
        <taxon>Coriobacteriia</taxon>
        <taxon>Coriobacteriales</taxon>
        <taxon>Coriobacteriaceae</taxon>
        <taxon>Enorma</taxon>
    </lineage>
</organism>
<proteinExistence type="predicted"/>
<evidence type="ECO:0000313" key="4">
    <source>
        <dbReference type="EMBL" id="HJG36587.1"/>
    </source>
</evidence>
<dbReference type="Gene3D" id="1.10.357.10">
    <property type="entry name" value="Tetracycline Repressor, domain 2"/>
    <property type="match status" value="1"/>
</dbReference>
<dbReference type="InterPro" id="IPR001647">
    <property type="entry name" value="HTH_TetR"/>
</dbReference>
<gene>
    <name evidence="4" type="ORF">K8V70_01800</name>
</gene>
<dbReference type="EMBL" id="DYUZ01000007">
    <property type="protein sequence ID" value="HJG36587.1"/>
    <property type="molecule type" value="Genomic_DNA"/>
</dbReference>
<evidence type="ECO:0000256" key="2">
    <source>
        <dbReference type="PROSITE-ProRule" id="PRU00335"/>
    </source>
</evidence>